<dbReference type="EMBL" id="CP016616">
    <property type="protein sequence ID" value="ANY80436.1"/>
    <property type="molecule type" value="Genomic_DNA"/>
</dbReference>
<gene>
    <name evidence="1" type="ORF">BB934_21150</name>
</gene>
<accession>A0A1B2EKD4</accession>
<proteinExistence type="predicted"/>
<organism evidence="1">
    <name type="scientific">Microvirga ossetica</name>
    <dbReference type="NCBI Taxonomy" id="1882682"/>
    <lineage>
        <taxon>Bacteria</taxon>
        <taxon>Pseudomonadati</taxon>
        <taxon>Pseudomonadota</taxon>
        <taxon>Alphaproteobacteria</taxon>
        <taxon>Hyphomicrobiales</taxon>
        <taxon>Methylobacteriaceae</taxon>
        <taxon>Microvirga</taxon>
    </lineage>
</organism>
<dbReference type="KEGG" id="moc:BB934_21150"/>
<name>A0A1B2EKD4_9HYPH</name>
<dbReference type="AlphaFoldDB" id="A0A1B2EKD4"/>
<protein>
    <submittedName>
        <fullName evidence="1">Uncharacterized protein</fullName>
    </submittedName>
</protein>
<sequence>MPSPGEALVHLSLRERSTRASAAGEGLRLIRMDLCPLTLAALDLSPPGRGIAAAASALN</sequence>
<evidence type="ECO:0000313" key="1">
    <source>
        <dbReference type="EMBL" id="ANY80436.1"/>
    </source>
</evidence>
<reference evidence="1" key="1">
    <citation type="submission" date="2016-07" db="EMBL/GenBank/DDBJ databases">
        <title>Microvirga ossetica sp. nov. a new species of rhizobia isolated from root nodules of the legume species Vicia alpestris Steven originated from North Ossetia region in the Caucasus.</title>
        <authorList>
            <person name="Safronova V.I."/>
            <person name="Kuznetsova I.G."/>
            <person name="Sazanova A.L."/>
            <person name="Belimov A."/>
            <person name="Andronov E."/>
            <person name="Osledkin Y.S."/>
            <person name="Onishchuk O.P."/>
            <person name="Kurchak O.N."/>
            <person name="Shaposhnikov A.I."/>
            <person name="Willems A."/>
            <person name="Tikhonovich I.A."/>
        </authorList>
    </citation>
    <scope>NUCLEOTIDE SEQUENCE [LARGE SCALE GENOMIC DNA]</scope>
    <source>
        <strain evidence="1">V5/3M</strain>
    </source>
</reference>